<dbReference type="CDD" id="cd01948">
    <property type="entry name" value="EAL"/>
    <property type="match status" value="1"/>
</dbReference>
<dbReference type="SMART" id="SM00267">
    <property type="entry name" value="GGDEF"/>
    <property type="match status" value="1"/>
</dbReference>
<dbReference type="Pfam" id="PF00563">
    <property type="entry name" value="EAL"/>
    <property type="match status" value="1"/>
</dbReference>
<feature type="domain" description="PAS" evidence="2">
    <location>
        <begin position="206"/>
        <end position="286"/>
    </location>
</feature>
<dbReference type="SUPFAM" id="SSF55785">
    <property type="entry name" value="PYP-like sensor domain (PAS domain)"/>
    <property type="match status" value="1"/>
</dbReference>
<dbReference type="Pfam" id="PF12860">
    <property type="entry name" value="PAS_7"/>
    <property type="match status" value="1"/>
</dbReference>
<dbReference type="PROSITE" id="PS50887">
    <property type="entry name" value="GGDEF"/>
    <property type="match status" value="1"/>
</dbReference>
<dbReference type="EMBL" id="QMBQ01000004">
    <property type="protein sequence ID" value="RAZ76297.1"/>
    <property type="molecule type" value="Genomic_DNA"/>
</dbReference>
<name>A0A330GVL0_9HYPH</name>
<evidence type="ECO:0000313" key="6">
    <source>
        <dbReference type="Proteomes" id="UP000251956"/>
    </source>
</evidence>
<dbReference type="PROSITE" id="PS50112">
    <property type="entry name" value="PAS"/>
    <property type="match status" value="1"/>
</dbReference>
<dbReference type="Gene3D" id="3.30.450.20">
    <property type="entry name" value="PAS domain"/>
    <property type="match status" value="1"/>
</dbReference>
<dbReference type="Pfam" id="PF00990">
    <property type="entry name" value="GGDEF"/>
    <property type="match status" value="1"/>
</dbReference>
<dbReference type="InterPro" id="IPR035965">
    <property type="entry name" value="PAS-like_dom_sf"/>
</dbReference>
<dbReference type="PANTHER" id="PTHR44757:SF2">
    <property type="entry name" value="BIOFILM ARCHITECTURE MAINTENANCE PROTEIN MBAA"/>
    <property type="match status" value="1"/>
</dbReference>
<feature type="transmembrane region" description="Helical" evidence="1">
    <location>
        <begin position="50"/>
        <end position="67"/>
    </location>
</feature>
<feature type="transmembrane region" description="Helical" evidence="1">
    <location>
        <begin position="147"/>
        <end position="164"/>
    </location>
</feature>
<gene>
    <name evidence="5" type="ORF">DPM35_16495</name>
</gene>
<keyword evidence="1" id="KW-0472">Membrane</keyword>
<sequence>MGRTKTENIPADVYIQFVRALSDNAYMLVVGGVCYWILGLMIYLRTQDPLYLGFAFLLLSVSLWRYFSIRSFLRGGGTIPTVEKAEAWERSYIFKGSAQGLALGSLCFVSIYLRPDDFAELASVSLALTTLLTVVGRSYGSRRMVQIFSVTLIGPAALALFLRLDLPDFVLGLMIIPTTIVTISSADHVRNVLFSAVIGHRQAKELAQRFDRALNTMSHGLVMLDADGKVVVANAEAAHLMSLKSAEAMLGRSIHGLLMRGVAGGMLAPKDCRYIEVQLTRALREGRDRKVLVSLANGQHYEFSAREGSQELGVITFEDVTARVEAEEKIRFMARYDNLTGLPNRAYFHELVGEAMASGDQDRLCGLAVLDLDDFKSVNDTLGHPVGDGLIYAVAERLAAIAGPGITVSRFGGDEFMVFFDRVEDESHLSTLLDEIFADLQGEVDVAGHGLRIQASGGAVLSKVKDTDADAMIVKADLALYKAKELGKNSWRLFEAAMDAAFRNRQVMKADLRSAVQAKELRVVYQPIVSVSTMRIANCEALCRWDHPDLGPISPSVFIPLAEEMGIISEISTFVLQAACAECAKWPAQTSVSINLSAKDFRNRDVVQKVRDALAASGLAPHRLEIEVTETALLDDKSLTRELIEEMKTLGVRIALDDFGTGYSSLSYLHKLPLDKIKIDRSFLVDLNQNRQSLDLLKGIVGLSRTLGLSVTIEGVETFEQLKTLVHLVKPDFVQGFLFGAALSASGIETMSSVTWPFAAELHIAGKRTAS</sequence>
<evidence type="ECO:0000259" key="2">
    <source>
        <dbReference type="PROSITE" id="PS50112"/>
    </source>
</evidence>
<evidence type="ECO:0000259" key="3">
    <source>
        <dbReference type="PROSITE" id="PS50883"/>
    </source>
</evidence>
<feature type="transmembrane region" description="Helical" evidence="1">
    <location>
        <begin position="25"/>
        <end position="44"/>
    </location>
</feature>
<feature type="domain" description="GGDEF" evidence="4">
    <location>
        <begin position="363"/>
        <end position="496"/>
    </location>
</feature>
<dbReference type="InterPro" id="IPR043128">
    <property type="entry name" value="Rev_trsase/Diguanyl_cyclase"/>
</dbReference>
<dbReference type="CDD" id="cd01949">
    <property type="entry name" value="GGDEF"/>
    <property type="match status" value="1"/>
</dbReference>
<keyword evidence="1" id="KW-1133">Transmembrane helix</keyword>
<dbReference type="SUPFAM" id="SSF55073">
    <property type="entry name" value="Nucleotide cyclase"/>
    <property type="match status" value="1"/>
</dbReference>
<dbReference type="AlphaFoldDB" id="A0A330GVL0"/>
<dbReference type="InterPro" id="IPR000014">
    <property type="entry name" value="PAS"/>
</dbReference>
<feature type="transmembrane region" description="Helical" evidence="1">
    <location>
        <begin position="118"/>
        <end position="135"/>
    </location>
</feature>
<dbReference type="Gene3D" id="3.30.70.270">
    <property type="match status" value="1"/>
</dbReference>
<reference evidence="5 6" key="2">
    <citation type="submission" date="2018-07" db="EMBL/GenBank/DDBJ databases">
        <title>Diversity of Mesorhizobium strains in Brazil.</title>
        <authorList>
            <person name="Helene L.C.F."/>
            <person name="Dall'Agnol R."/>
            <person name="Delamuta J.R.M."/>
            <person name="Hungria M."/>
        </authorList>
    </citation>
    <scope>NUCLEOTIDE SEQUENCE [LARGE SCALE GENOMIC DNA]</scope>
    <source>
        <strain evidence="5 6">CNPSo 3140</strain>
    </source>
</reference>
<dbReference type="PROSITE" id="PS50883">
    <property type="entry name" value="EAL"/>
    <property type="match status" value="1"/>
</dbReference>
<dbReference type="Proteomes" id="UP000251956">
    <property type="component" value="Unassembled WGS sequence"/>
</dbReference>
<comment type="caution">
    <text evidence="5">The sequence shown here is derived from an EMBL/GenBank/DDBJ whole genome shotgun (WGS) entry which is preliminary data.</text>
</comment>
<dbReference type="SUPFAM" id="SSF141868">
    <property type="entry name" value="EAL domain-like"/>
    <property type="match status" value="1"/>
</dbReference>
<keyword evidence="1" id="KW-0812">Transmembrane</keyword>
<organism evidence="5 6">
    <name type="scientific">Mesorhizobium atlanticum</name>
    <dbReference type="NCBI Taxonomy" id="2233532"/>
    <lineage>
        <taxon>Bacteria</taxon>
        <taxon>Pseudomonadati</taxon>
        <taxon>Pseudomonadota</taxon>
        <taxon>Alphaproteobacteria</taxon>
        <taxon>Hyphomicrobiales</taxon>
        <taxon>Phyllobacteriaceae</taxon>
        <taxon>Mesorhizobium</taxon>
    </lineage>
</organism>
<dbReference type="InterPro" id="IPR029787">
    <property type="entry name" value="Nucleotide_cyclase"/>
</dbReference>
<evidence type="ECO:0000313" key="5">
    <source>
        <dbReference type="EMBL" id="RAZ76297.1"/>
    </source>
</evidence>
<dbReference type="InterPro" id="IPR001633">
    <property type="entry name" value="EAL_dom"/>
</dbReference>
<protein>
    <submittedName>
        <fullName evidence="5">Diguanylate phosphodiesterase</fullName>
    </submittedName>
</protein>
<dbReference type="OrthoDB" id="9814202at2"/>
<evidence type="ECO:0000259" key="4">
    <source>
        <dbReference type="PROSITE" id="PS50887"/>
    </source>
</evidence>
<dbReference type="NCBIfam" id="TIGR00254">
    <property type="entry name" value="GGDEF"/>
    <property type="match status" value="1"/>
</dbReference>
<proteinExistence type="predicted"/>
<feature type="transmembrane region" description="Helical" evidence="1">
    <location>
        <begin position="92"/>
        <end position="112"/>
    </location>
</feature>
<dbReference type="PANTHER" id="PTHR44757">
    <property type="entry name" value="DIGUANYLATE CYCLASE DGCP"/>
    <property type="match status" value="1"/>
</dbReference>
<dbReference type="InterPro" id="IPR052155">
    <property type="entry name" value="Biofilm_reg_signaling"/>
</dbReference>
<dbReference type="RefSeq" id="WP_112128305.1">
    <property type="nucleotide sequence ID" value="NZ_QMBQ01000004.1"/>
</dbReference>
<dbReference type="Gene3D" id="3.20.20.450">
    <property type="entry name" value="EAL domain"/>
    <property type="match status" value="1"/>
</dbReference>
<accession>A0A330GVL0</accession>
<dbReference type="SMART" id="SM00052">
    <property type="entry name" value="EAL"/>
    <property type="match status" value="1"/>
</dbReference>
<dbReference type="InterPro" id="IPR000160">
    <property type="entry name" value="GGDEF_dom"/>
</dbReference>
<feature type="domain" description="EAL" evidence="3">
    <location>
        <begin position="505"/>
        <end position="756"/>
    </location>
</feature>
<keyword evidence="6" id="KW-1185">Reference proteome</keyword>
<dbReference type="InterPro" id="IPR035919">
    <property type="entry name" value="EAL_sf"/>
</dbReference>
<evidence type="ECO:0000256" key="1">
    <source>
        <dbReference type="SAM" id="Phobius"/>
    </source>
</evidence>
<reference evidence="6" key="1">
    <citation type="submission" date="2018-06" db="EMBL/GenBank/DDBJ databases">
        <authorList>
            <person name="Helene L.C."/>
            <person name="Dall'Agnol R."/>
            <person name="Delamuta J.R."/>
            <person name="Hungria M."/>
        </authorList>
    </citation>
    <scope>NUCLEOTIDE SEQUENCE [LARGE SCALE GENOMIC DNA]</scope>
    <source>
        <strain evidence="6">CNPSo 3140</strain>
    </source>
</reference>